<sequence>MTLAEAATKRRRKEDTRWTNFAAMQPTPLYSLDIQAQPEPVGSPVSINPLPRKVRGLVRV</sequence>
<name>A0A2N5TT64_9BASI</name>
<proteinExistence type="predicted"/>
<accession>A0A2N5TT64</accession>
<keyword evidence="2" id="KW-1185">Reference proteome</keyword>
<dbReference type="Proteomes" id="UP000235388">
    <property type="component" value="Unassembled WGS sequence"/>
</dbReference>
<comment type="caution">
    <text evidence="1">The sequence shown here is derived from an EMBL/GenBank/DDBJ whole genome shotgun (WGS) entry which is preliminary data.</text>
</comment>
<protein>
    <submittedName>
        <fullName evidence="1">Uncharacterized protein</fullName>
    </submittedName>
</protein>
<reference evidence="1 2" key="1">
    <citation type="submission" date="2017-11" db="EMBL/GenBank/DDBJ databases">
        <title>De novo assembly and phasing of dikaryotic genomes from two isolates of Puccinia coronata f. sp. avenae, the causal agent of oat crown rust.</title>
        <authorList>
            <person name="Miller M.E."/>
            <person name="Zhang Y."/>
            <person name="Omidvar V."/>
            <person name="Sperschneider J."/>
            <person name="Schwessinger B."/>
            <person name="Raley C."/>
            <person name="Palmer J.M."/>
            <person name="Garnica D."/>
            <person name="Upadhyaya N."/>
            <person name="Rathjen J."/>
            <person name="Taylor J.M."/>
            <person name="Park R.F."/>
            <person name="Dodds P.N."/>
            <person name="Hirsch C.D."/>
            <person name="Kianian S.F."/>
            <person name="Figueroa M."/>
        </authorList>
    </citation>
    <scope>NUCLEOTIDE SEQUENCE [LARGE SCALE GENOMIC DNA]</scope>
    <source>
        <strain evidence="1">12NC29</strain>
    </source>
</reference>
<dbReference type="AlphaFoldDB" id="A0A2N5TT64"/>
<evidence type="ECO:0000313" key="1">
    <source>
        <dbReference type="EMBL" id="PLW28684.1"/>
    </source>
</evidence>
<dbReference type="EMBL" id="PGCJ01000436">
    <property type="protein sequence ID" value="PLW28684.1"/>
    <property type="molecule type" value="Genomic_DNA"/>
</dbReference>
<organism evidence="1 2">
    <name type="scientific">Puccinia coronata f. sp. avenae</name>
    <dbReference type="NCBI Taxonomy" id="200324"/>
    <lineage>
        <taxon>Eukaryota</taxon>
        <taxon>Fungi</taxon>
        <taxon>Dikarya</taxon>
        <taxon>Basidiomycota</taxon>
        <taxon>Pucciniomycotina</taxon>
        <taxon>Pucciniomycetes</taxon>
        <taxon>Pucciniales</taxon>
        <taxon>Pucciniaceae</taxon>
        <taxon>Puccinia</taxon>
    </lineage>
</organism>
<gene>
    <name evidence="1" type="ORF">PCANC_23489</name>
</gene>
<evidence type="ECO:0000313" key="2">
    <source>
        <dbReference type="Proteomes" id="UP000235388"/>
    </source>
</evidence>